<dbReference type="InterPro" id="IPR017336">
    <property type="entry name" value="Snurportin-1"/>
</dbReference>
<evidence type="ECO:0000259" key="11">
    <source>
        <dbReference type="Pfam" id="PF21974"/>
    </source>
</evidence>
<sequence>MAFNNDDDNNNDRESTSFKGFVFQHPTQQWSFDFDNSRPRHQPKETRESTPKLDQDTLTGNTTSQSAAAPVDEPTKDTVSSSSSSLLAFSLSQMHLDSNPLPPRDNTRLFKYHSRNERELQAFRRQRALDLQKKARENRSTILIRDTKFNQHRKQRFVIPNEEDDDESEESSHDEAQTLTSTTTTLKRSRDEDGDDDMDGSKLLCFDSYSSTSKGKNKAKNKHSDRDIKLMYGETLIDMPEDWETKWIVIPYPKGKRCMVKAGNGRSLSFNKWGRVQKRFQSMLPNGSKSDGKQFGKNYNVLDCVYDGVHWTFYVLDMLCWKGVEMADCDTSFRRFWLETHMIPDEMDAPTPENMFYKFKILRPIPSQDVKQMLLNPETYLKERGDTFEIDGLMFYHQDLIYTAKETPLVNWVPVSDFASLADAL</sequence>
<evidence type="ECO:0000256" key="9">
    <source>
        <dbReference type="ARBA" id="ARBA00023242"/>
    </source>
</evidence>
<protein>
    <recommendedName>
        <fullName evidence="5">Snurportin-1</fullName>
    </recommendedName>
</protein>
<evidence type="ECO:0000256" key="5">
    <source>
        <dbReference type="ARBA" id="ARBA00016034"/>
    </source>
</evidence>
<proteinExistence type="inferred from homology"/>
<evidence type="ECO:0000256" key="2">
    <source>
        <dbReference type="ARBA" id="ARBA00004123"/>
    </source>
</evidence>
<evidence type="ECO:0000256" key="8">
    <source>
        <dbReference type="ARBA" id="ARBA00022884"/>
    </source>
</evidence>
<keyword evidence="9" id="KW-0539">Nucleus</keyword>
<feature type="compositionally biased region" description="Basic and acidic residues" evidence="10">
    <location>
        <begin position="35"/>
        <end position="55"/>
    </location>
</feature>
<evidence type="ECO:0000256" key="6">
    <source>
        <dbReference type="ARBA" id="ARBA00022448"/>
    </source>
</evidence>
<dbReference type="GO" id="GO:0005634">
    <property type="term" value="C:nucleus"/>
    <property type="evidence" value="ECO:0007669"/>
    <property type="project" value="UniProtKB-SubCell"/>
</dbReference>
<evidence type="ECO:0000256" key="3">
    <source>
        <dbReference type="ARBA" id="ARBA00004496"/>
    </source>
</evidence>
<feature type="compositionally biased region" description="Polar residues" evidence="10">
    <location>
        <begin position="56"/>
        <end position="67"/>
    </location>
</feature>
<feature type="domain" description="Snurportin-1 m3G cap-binding" evidence="11">
    <location>
        <begin position="229"/>
        <end position="413"/>
    </location>
</feature>
<feature type="region of interest" description="Disordered" evidence="10">
    <location>
        <begin position="1"/>
        <end position="20"/>
    </location>
</feature>
<evidence type="ECO:0000256" key="1">
    <source>
        <dbReference type="ARBA" id="ARBA00003975"/>
    </source>
</evidence>
<reference evidence="12" key="1">
    <citation type="journal article" date="2014" name="Genome Announc.">
        <title>De novo whole-genome sequence and genome annotation of Lichtheimia ramosa.</title>
        <authorList>
            <person name="Linde J."/>
            <person name="Schwartze V."/>
            <person name="Binder U."/>
            <person name="Lass-Florl C."/>
            <person name="Voigt K."/>
            <person name="Horn F."/>
        </authorList>
    </citation>
    <scope>NUCLEOTIDE SEQUENCE</scope>
    <source>
        <strain evidence="12">JMRC FSU:6197</strain>
    </source>
</reference>
<dbReference type="OrthoDB" id="10003593at2759"/>
<organism evidence="12">
    <name type="scientific">Lichtheimia ramosa</name>
    <dbReference type="NCBI Taxonomy" id="688394"/>
    <lineage>
        <taxon>Eukaryota</taxon>
        <taxon>Fungi</taxon>
        <taxon>Fungi incertae sedis</taxon>
        <taxon>Mucoromycota</taxon>
        <taxon>Mucoromycotina</taxon>
        <taxon>Mucoromycetes</taxon>
        <taxon>Mucorales</taxon>
        <taxon>Lichtheimiaceae</taxon>
        <taxon>Lichtheimia</taxon>
    </lineage>
</organism>
<feature type="region of interest" description="Disordered" evidence="10">
    <location>
        <begin position="29"/>
        <end position="81"/>
    </location>
</feature>
<accession>A0A077WGL8</accession>
<comment type="similarity">
    <text evidence="4">Belongs to the snurportin family.</text>
</comment>
<dbReference type="GO" id="GO:0005737">
    <property type="term" value="C:cytoplasm"/>
    <property type="evidence" value="ECO:0007669"/>
    <property type="project" value="UniProtKB-SubCell"/>
</dbReference>
<dbReference type="InterPro" id="IPR047857">
    <property type="entry name" value="Snurportin1_C"/>
</dbReference>
<keyword evidence="6" id="KW-0813">Transport</keyword>
<dbReference type="PANTHER" id="PTHR13403">
    <property type="entry name" value="SNURPORTIN1 RNUT1 PROTEIN RNA, U TRANSPORTER 1"/>
    <property type="match status" value="1"/>
</dbReference>
<keyword evidence="8" id="KW-0694">RNA-binding</keyword>
<dbReference type="Pfam" id="PF21974">
    <property type="entry name" value="SPN1_m3Gcap_bd"/>
    <property type="match status" value="1"/>
</dbReference>
<keyword evidence="7" id="KW-0963">Cytoplasm</keyword>
<evidence type="ECO:0000256" key="4">
    <source>
        <dbReference type="ARBA" id="ARBA00007540"/>
    </source>
</evidence>
<evidence type="ECO:0000256" key="10">
    <source>
        <dbReference type="SAM" id="MobiDB-lite"/>
    </source>
</evidence>
<name>A0A077WGL8_9FUNG</name>
<evidence type="ECO:0000256" key="7">
    <source>
        <dbReference type="ARBA" id="ARBA00022490"/>
    </source>
</evidence>
<dbReference type="CDD" id="cd09232">
    <property type="entry name" value="Snurportin-1_C"/>
    <property type="match status" value="1"/>
</dbReference>
<evidence type="ECO:0000313" key="12">
    <source>
        <dbReference type="EMBL" id="CDS06766.1"/>
    </source>
</evidence>
<dbReference type="SUPFAM" id="SSF56091">
    <property type="entry name" value="DNA ligase/mRNA capping enzyme, catalytic domain"/>
    <property type="match status" value="1"/>
</dbReference>
<dbReference type="EMBL" id="LK023321">
    <property type="protein sequence ID" value="CDS06766.1"/>
    <property type="molecule type" value="Genomic_DNA"/>
</dbReference>
<dbReference type="PANTHER" id="PTHR13403:SF6">
    <property type="entry name" value="SNURPORTIN-1"/>
    <property type="match status" value="1"/>
</dbReference>
<comment type="function">
    <text evidence="1">Functions as an U snRNP-specific nuclear import adapter. Involved in the trimethylguanosine (m3G)-cap-dependent nuclear import of U snRNPs. Binds specifically to the terminal m3G-cap U snRNAs.</text>
</comment>
<feature type="region of interest" description="Disordered" evidence="10">
    <location>
        <begin position="154"/>
        <end position="197"/>
    </location>
</feature>
<gene>
    <name evidence="12" type="ORF">LRAMOSA09293</name>
</gene>
<dbReference type="GO" id="GO:0003723">
    <property type="term" value="F:RNA binding"/>
    <property type="evidence" value="ECO:0007669"/>
    <property type="project" value="UniProtKB-KW"/>
</dbReference>
<dbReference type="GO" id="GO:0061015">
    <property type="term" value="P:snRNA import into nucleus"/>
    <property type="evidence" value="ECO:0007669"/>
    <property type="project" value="InterPro"/>
</dbReference>
<comment type="subcellular location">
    <subcellularLocation>
        <location evidence="3">Cytoplasm</location>
    </subcellularLocation>
    <subcellularLocation>
        <location evidence="2">Nucleus</location>
    </subcellularLocation>
</comment>
<dbReference type="AlphaFoldDB" id="A0A077WGL8"/>
<dbReference type="Gene3D" id="3.30.470.30">
    <property type="entry name" value="DNA ligase/mRNA capping enzyme"/>
    <property type="match status" value="1"/>
</dbReference>